<dbReference type="SUPFAM" id="SSF54637">
    <property type="entry name" value="Thioesterase/thiol ester dehydrase-isomerase"/>
    <property type="match status" value="1"/>
</dbReference>
<dbReference type="AlphaFoldDB" id="A0A098BIC0"/>
<dbReference type="Gene3D" id="3.10.129.10">
    <property type="entry name" value="Hotdog Thioesterase"/>
    <property type="match status" value="1"/>
</dbReference>
<dbReference type="Proteomes" id="UP000042997">
    <property type="component" value="Unassembled WGS sequence"/>
</dbReference>
<gene>
    <name evidence="1" type="ORF">RHRU231_360100</name>
</gene>
<reference evidence="1 2" key="1">
    <citation type="journal article" date="2014" name="Genome Announc.">
        <title>Draft Genome Sequence of Propane- and Butane-Oxidizing Actinobacterium Rhodococcus ruber IEGM 231.</title>
        <authorList>
            <person name="Ivshina I.B."/>
            <person name="Kuyukina M.S."/>
            <person name="Krivoruchko A.V."/>
            <person name="Barbe V."/>
            <person name="Fischer C."/>
        </authorList>
    </citation>
    <scope>NUCLEOTIDE SEQUENCE [LARGE SCALE GENOMIC DNA]</scope>
</reference>
<dbReference type="GeneID" id="66833112"/>
<protein>
    <submittedName>
        <fullName evidence="1">Uncharacterized protein</fullName>
    </submittedName>
</protein>
<accession>A0A098BIC0</accession>
<dbReference type="eggNOG" id="ENOG5033WZE">
    <property type="taxonomic scope" value="Bacteria"/>
</dbReference>
<dbReference type="KEGG" id="rrz:CS378_14265"/>
<organism evidence="1 2">
    <name type="scientific">Rhodococcus ruber</name>
    <dbReference type="NCBI Taxonomy" id="1830"/>
    <lineage>
        <taxon>Bacteria</taxon>
        <taxon>Bacillati</taxon>
        <taxon>Actinomycetota</taxon>
        <taxon>Actinomycetes</taxon>
        <taxon>Mycobacteriales</taxon>
        <taxon>Nocardiaceae</taxon>
        <taxon>Rhodococcus</taxon>
    </lineage>
</organism>
<name>A0A098BIC0_9NOCA</name>
<dbReference type="EMBL" id="CCSD01000046">
    <property type="protein sequence ID" value="CDZ87980.1"/>
    <property type="molecule type" value="Genomic_DNA"/>
</dbReference>
<evidence type="ECO:0000313" key="1">
    <source>
        <dbReference type="EMBL" id="CDZ87980.1"/>
    </source>
</evidence>
<proteinExistence type="predicted"/>
<dbReference type="InterPro" id="IPR029069">
    <property type="entry name" value="HotDog_dom_sf"/>
</dbReference>
<dbReference type="RefSeq" id="WP_010594010.1">
    <property type="nucleotide sequence ID" value="NZ_CP023714.1"/>
</dbReference>
<evidence type="ECO:0000313" key="2">
    <source>
        <dbReference type="Proteomes" id="UP000042997"/>
    </source>
</evidence>
<dbReference type="OrthoDB" id="5182823at2"/>
<sequence length="155" mass="16553">MTVDTGRRVPTEAELADLVGTRFPGGQATLEPWWVHLVLDSMLADPADGGAHPVLVFLVATGAMGWSWDELFAVFGATEADGPMAGETETVVHRPLRVGGTYRVSGEIVSATRKVGRRTGVFDIVGYRLDLHGEDGALCASTTNSIVFPRRGEIS</sequence>